<dbReference type="EMBL" id="BPLQ01001114">
    <property type="protein sequence ID" value="GIX78613.1"/>
    <property type="molecule type" value="Genomic_DNA"/>
</dbReference>
<evidence type="ECO:0000259" key="10">
    <source>
        <dbReference type="Pfam" id="PF03104"/>
    </source>
</evidence>
<dbReference type="SUPFAM" id="SSF53098">
    <property type="entry name" value="Ribonuclease H-like"/>
    <property type="match status" value="1"/>
</dbReference>
<comment type="similarity">
    <text evidence="1 7">Belongs to the DNA polymerase type-B family.</text>
</comment>
<evidence type="ECO:0000256" key="2">
    <source>
        <dbReference type="ARBA" id="ARBA00022679"/>
    </source>
</evidence>
<dbReference type="Proteomes" id="UP001054837">
    <property type="component" value="Unassembled WGS sequence"/>
</dbReference>
<keyword evidence="4 7" id="KW-0239">DNA-directed DNA polymerase</keyword>
<dbReference type="GO" id="GO:0000166">
    <property type="term" value="F:nucleotide binding"/>
    <property type="evidence" value="ECO:0007669"/>
    <property type="project" value="InterPro"/>
</dbReference>
<dbReference type="InterPro" id="IPR043502">
    <property type="entry name" value="DNA/RNA_pol_sf"/>
</dbReference>
<evidence type="ECO:0000256" key="1">
    <source>
        <dbReference type="ARBA" id="ARBA00005755"/>
    </source>
</evidence>
<evidence type="ECO:0000313" key="11">
    <source>
        <dbReference type="EMBL" id="GIX78613.1"/>
    </source>
</evidence>
<organism evidence="11 12">
    <name type="scientific">Caerostris darwini</name>
    <dbReference type="NCBI Taxonomy" id="1538125"/>
    <lineage>
        <taxon>Eukaryota</taxon>
        <taxon>Metazoa</taxon>
        <taxon>Ecdysozoa</taxon>
        <taxon>Arthropoda</taxon>
        <taxon>Chelicerata</taxon>
        <taxon>Arachnida</taxon>
        <taxon>Araneae</taxon>
        <taxon>Araneomorphae</taxon>
        <taxon>Entelegynae</taxon>
        <taxon>Araneoidea</taxon>
        <taxon>Araneidae</taxon>
        <taxon>Caerostris</taxon>
    </lineage>
</organism>
<proteinExistence type="inferred from homology"/>
<dbReference type="GO" id="GO:0003887">
    <property type="term" value="F:DNA-directed DNA polymerase activity"/>
    <property type="evidence" value="ECO:0007669"/>
    <property type="project" value="UniProtKB-KW"/>
</dbReference>
<dbReference type="InterPro" id="IPR012337">
    <property type="entry name" value="RNaseH-like_sf"/>
</dbReference>
<dbReference type="PANTHER" id="PTHR10322">
    <property type="entry name" value="DNA POLYMERASE CATALYTIC SUBUNIT"/>
    <property type="match status" value="1"/>
</dbReference>
<dbReference type="AlphaFoldDB" id="A0AAV4N1P1"/>
<dbReference type="Gene3D" id="3.90.1600.10">
    <property type="entry name" value="Palm domain of DNA polymerase"/>
    <property type="match status" value="1"/>
</dbReference>
<evidence type="ECO:0000256" key="7">
    <source>
        <dbReference type="RuleBase" id="RU000442"/>
    </source>
</evidence>
<evidence type="ECO:0000256" key="5">
    <source>
        <dbReference type="ARBA" id="ARBA00023125"/>
    </source>
</evidence>
<dbReference type="PROSITE" id="PS00116">
    <property type="entry name" value="DNA_POLYMERASE_B"/>
    <property type="match status" value="1"/>
</dbReference>
<dbReference type="Pfam" id="PF00136">
    <property type="entry name" value="DNA_pol_B"/>
    <property type="match status" value="1"/>
</dbReference>
<dbReference type="InterPro" id="IPR017964">
    <property type="entry name" value="DNA-dir_DNA_pol_B_CS"/>
</dbReference>
<dbReference type="GO" id="GO:0006261">
    <property type="term" value="P:DNA-templated DNA replication"/>
    <property type="evidence" value="ECO:0007669"/>
    <property type="project" value="TreeGrafter"/>
</dbReference>
<dbReference type="InterPro" id="IPR050240">
    <property type="entry name" value="DNA_pol_type-B"/>
</dbReference>
<protein>
    <recommendedName>
        <fullName evidence="7">DNA polymerase</fullName>
        <ecNumber evidence="7">2.7.7.7</ecNumber>
    </recommendedName>
</protein>
<name>A0AAV4N1P1_9ARAC</name>
<dbReference type="InterPro" id="IPR023211">
    <property type="entry name" value="DNA_pol_palm_dom_sf"/>
</dbReference>
<keyword evidence="5 7" id="KW-0238">DNA-binding</keyword>
<evidence type="ECO:0000313" key="12">
    <source>
        <dbReference type="Proteomes" id="UP001054837"/>
    </source>
</evidence>
<evidence type="ECO:0000259" key="9">
    <source>
        <dbReference type="Pfam" id="PF00136"/>
    </source>
</evidence>
<gene>
    <name evidence="11" type="primary">IIV3-120R</name>
    <name evidence="11" type="ORF">CDAR_201721</name>
</gene>
<evidence type="ECO:0000256" key="6">
    <source>
        <dbReference type="ARBA" id="ARBA00049244"/>
    </source>
</evidence>
<keyword evidence="3 7" id="KW-0548">Nucleotidyltransferase</keyword>
<dbReference type="EC" id="2.7.7.7" evidence="7"/>
<feature type="domain" description="DNA-directed DNA polymerase family B multifunctional" evidence="9">
    <location>
        <begin position="494"/>
        <end position="844"/>
    </location>
</feature>
<feature type="domain" description="DNA-directed DNA polymerase family B exonuclease" evidence="10">
    <location>
        <begin position="185"/>
        <end position="351"/>
    </location>
</feature>
<dbReference type="GO" id="GO:0042575">
    <property type="term" value="C:DNA polymerase complex"/>
    <property type="evidence" value="ECO:0007669"/>
    <property type="project" value="UniProtKB-ARBA"/>
</dbReference>
<keyword evidence="2 7" id="KW-0808">Transferase</keyword>
<keyword evidence="12" id="KW-1185">Reference proteome</keyword>
<dbReference type="PRINTS" id="PR00106">
    <property type="entry name" value="DNAPOLB"/>
</dbReference>
<sequence length="977" mass="114348">MSPAGSFRVQLPTQTGHKMLYSIGWIRQPCKFQKQSKTPNVIDITTTFLDERGRVVSKTFKYEEWLGVCTSQIHRVIEQFKANFPNHTFHYELLGESKKILPYFEQRLKTGKLDYKVKPFYKIYSSTSLEDVGRFFRRYKISYYDKADWLVRVYIDLCTRYDTRAFYYKWYDVTENEYLMDALHMRPDRTDTPDWTIGAFDFETVPMDGAEDRIPTGVDASDKIVMISLYRWNKRKGVKSFLLYLLPEGASTGLKIANAYAYTSEEKMLRDFHALLEPCQVLTGYNINGFDFPCVFARLLFLQQFDILAHYSSSNIGTEVVTTFKRKMVLDMYPYFRTFSGYDLPGFKLDDVAHVKLKTESKIPVKSTGIWYWYTRKNAGEWIDNDSVDACHQHLQPRNVPLHQFGTFRTYLEYCLKDSELVYKLFEKEMMLSFLVERANFTSLNAMDALHMGNSRFLLELFKTYGTRLGFFVNMHFFKNNLNESKYASMYVSNRKTYQGALNFCVSEKAYEDISVMDFSSMYPSALLSSNLDYGACTIFTKAELKACPLAQSLTIIPYRVHSDEDFEQDAWGPDPQFRYPRFNPEKDTFAIVINQNTPAFLPCIVQHFLELRKHHQGQWKKTKDVYHYNAQLCIKILINSLYGVMANKDSCLAYLVIAMTIVTLARYQLLGSYHYMKRLGYNVCYADTDSLMVHQWPADDCDKVNSYLGLPHVELKYEQRMKRLLVLSKKRYVYETQQNQIVTKGFQKRINGVVEYMSRTILEAVWNEIYSLDPHQDTSISQASRGWIVWVDTLLQVSYMCRNPKKFSICRKTKNLEDYKSKSCAAVRMLEKYPEKANDYIEYTYSRSDVAATQASKWIMDAEDCELVNFEQLFMSQKKMLCLLLNIAFWKLVNPIEQCDMVLNTMRWKCFVLAELKHRFQTGKGIVLCVEQGLKYTFKINNHIKKGRCSVVRGSEKRKVQSNAKTSTQVKRPKIK</sequence>
<accession>A0AAV4N1P1</accession>
<dbReference type="PANTHER" id="PTHR10322:SF23">
    <property type="entry name" value="DNA POLYMERASE DELTA CATALYTIC SUBUNIT"/>
    <property type="match status" value="1"/>
</dbReference>
<evidence type="ECO:0000256" key="4">
    <source>
        <dbReference type="ARBA" id="ARBA00022932"/>
    </source>
</evidence>
<feature type="region of interest" description="Disordered" evidence="8">
    <location>
        <begin position="956"/>
        <end position="977"/>
    </location>
</feature>
<comment type="catalytic activity">
    <reaction evidence="6 7">
        <text>DNA(n) + a 2'-deoxyribonucleoside 5'-triphosphate = DNA(n+1) + diphosphate</text>
        <dbReference type="Rhea" id="RHEA:22508"/>
        <dbReference type="Rhea" id="RHEA-COMP:17339"/>
        <dbReference type="Rhea" id="RHEA-COMP:17340"/>
        <dbReference type="ChEBI" id="CHEBI:33019"/>
        <dbReference type="ChEBI" id="CHEBI:61560"/>
        <dbReference type="ChEBI" id="CHEBI:173112"/>
        <dbReference type="EC" id="2.7.7.7"/>
    </reaction>
</comment>
<feature type="compositionally biased region" description="Polar residues" evidence="8">
    <location>
        <begin position="962"/>
        <end position="971"/>
    </location>
</feature>
<dbReference type="InterPro" id="IPR006134">
    <property type="entry name" value="DNA-dir_DNA_pol_B_multi_dom"/>
</dbReference>
<reference evidence="11 12" key="1">
    <citation type="submission" date="2021-06" db="EMBL/GenBank/DDBJ databases">
        <title>Caerostris darwini draft genome.</title>
        <authorList>
            <person name="Kono N."/>
            <person name="Arakawa K."/>
        </authorList>
    </citation>
    <scope>NUCLEOTIDE SEQUENCE [LARGE SCALE GENOMIC DNA]</scope>
</reference>
<dbReference type="Gene3D" id="3.30.342.10">
    <property type="entry name" value="DNA Polymerase, chain B, domain 1"/>
    <property type="match status" value="1"/>
</dbReference>
<evidence type="ECO:0000256" key="3">
    <source>
        <dbReference type="ARBA" id="ARBA00022695"/>
    </source>
</evidence>
<keyword evidence="7" id="KW-0235">DNA replication</keyword>
<dbReference type="SMART" id="SM00486">
    <property type="entry name" value="POLBc"/>
    <property type="match status" value="1"/>
</dbReference>
<dbReference type="InterPro" id="IPR036397">
    <property type="entry name" value="RNaseH_sf"/>
</dbReference>
<dbReference type="InterPro" id="IPR006172">
    <property type="entry name" value="DNA-dir_DNA_pol_B"/>
</dbReference>
<dbReference type="SUPFAM" id="SSF56672">
    <property type="entry name" value="DNA/RNA polymerases"/>
    <property type="match status" value="1"/>
</dbReference>
<comment type="caution">
    <text evidence="11">The sequence shown here is derived from an EMBL/GenBank/DDBJ whole genome shotgun (WGS) entry which is preliminary data.</text>
</comment>
<dbReference type="InterPro" id="IPR006133">
    <property type="entry name" value="DNA-dir_DNA_pol_B_exonuc"/>
</dbReference>
<dbReference type="Pfam" id="PF03104">
    <property type="entry name" value="DNA_pol_B_exo1"/>
    <property type="match status" value="1"/>
</dbReference>
<dbReference type="Gene3D" id="3.30.420.10">
    <property type="entry name" value="Ribonuclease H-like superfamily/Ribonuclease H"/>
    <property type="match status" value="1"/>
</dbReference>
<dbReference type="GO" id="GO:0003677">
    <property type="term" value="F:DNA binding"/>
    <property type="evidence" value="ECO:0007669"/>
    <property type="project" value="UniProtKB-KW"/>
</dbReference>
<feature type="non-terminal residue" evidence="11">
    <location>
        <position position="977"/>
    </location>
</feature>
<evidence type="ECO:0000256" key="8">
    <source>
        <dbReference type="SAM" id="MobiDB-lite"/>
    </source>
</evidence>